<organism evidence="1 2">
    <name type="scientific">Coemansia reversa (strain ATCC 12441 / NRRL 1564)</name>
    <dbReference type="NCBI Taxonomy" id="763665"/>
    <lineage>
        <taxon>Eukaryota</taxon>
        <taxon>Fungi</taxon>
        <taxon>Fungi incertae sedis</taxon>
        <taxon>Zoopagomycota</taxon>
        <taxon>Kickxellomycotina</taxon>
        <taxon>Kickxellomycetes</taxon>
        <taxon>Kickxellales</taxon>
        <taxon>Kickxellaceae</taxon>
        <taxon>Coemansia</taxon>
    </lineage>
</organism>
<dbReference type="OrthoDB" id="5577559at2759"/>
<evidence type="ECO:0000313" key="1">
    <source>
        <dbReference type="EMBL" id="PIA18653.1"/>
    </source>
</evidence>
<dbReference type="Proteomes" id="UP000242474">
    <property type="component" value="Unassembled WGS sequence"/>
</dbReference>
<protein>
    <submittedName>
        <fullName evidence="1">Uncharacterized protein</fullName>
    </submittedName>
</protein>
<evidence type="ECO:0000313" key="2">
    <source>
        <dbReference type="Proteomes" id="UP000242474"/>
    </source>
</evidence>
<proteinExistence type="predicted"/>
<reference evidence="1 2" key="1">
    <citation type="journal article" date="2015" name="Genome Biol. Evol.">
        <title>Phylogenomic analyses indicate that early fungi evolved digesting cell walls of algal ancestors of land plants.</title>
        <authorList>
            <person name="Chang Y."/>
            <person name="Wang S."/>
            <person name="Sekimoto S."/>
            <person name="Aerts A.L."/>
            <person name="Choi C."/>
            <person name="Clum A."/>
            <person name="LaButti K.M."/>
            <person name="Lindquist E.A."/>
            <person name="Yee Ngan C."/>
            <person name="Ohm R.A."/>
            <person name="Salamov A.A."/>
            <person name="Grigoriev I.V."/>
            <person name="Spatafora J.W."/>
            <person name="Berbee M.L."/>
        </authorList>
    </citation>
    <scope>NUCLEOTIDE SEQUENCE [LARGE SCALE GENOMIC DNA]</scope>
    <source>
        <strain evidence="1 2">NRRL 1564</strain>
    </source>
</reference>
<gene>
    <name evidence="1" type="ORF">COEREDRAFT_6359</name>
</gene>
<sequence>MTPRENSGLRVYSDSMPVLEELTVGHMEPNDSRLPLALPADAALAPCLRGLFFKLVRIKAPVFDIHSLPAQAPALRSLCITRVGGLLSEAIGPSSRDIDKLVASGLPLKSVVVAGKAVLHSA</sequence>
<accession>A0A2G5BI28</accession>
<keyword evidence="2" id="KW-1185">Reference proteome</keyword>
<dbReference type="EMBL" id="KZ303489">
    <property type="protein sequence ID" value="PIA18653.1"/>
    <property type="molecule type" value="Genomic_DNA"/>
</dbReference>
<dbReference type="AlphaFoldDB" id="A0A2G5BI28"/>
<name>A0A2G5BI28_COERN</name>